<feature type="chain" id="PRO_5040739075" evidence="1">
    <location>
        <begin position="20"/>
        <end position="155"/>
    </location>
</feature>
<comment type="caution">
    <text evidence="2">The sequence shown here is derived from an EMBL/GenBank/DDBJ whole genome shotgun (WGS) entry which is preliminary data.</text>
</comment>
<dbReference type="EMBL" id="JANCNS010000002">
    <property type="protein sequence ID" value="MCP9200744.1"/>
    <property type="molecule type" value="Genomic_DNA"/>
</dbReference>
<reference evidence="2" key="1">
    <citation type="submission" date="2022-07" db="EMBL/GenBank/DDBJ databases">
        <title>Gramela sediminis sp. nov., isolated from deep-sea sediment of the Indian Ocean.</title>
        <authorList>
            <person name="Shi H."/>
        </authorList>
    </citation>
    <scope>NUCLEOTIDE SEQUENCE</scope>
    <source>
        <strain evidence="2">GC03-9</strain>
    </source>
</reference>
<organism evidence="2 3">
    <name type="scientific">Christiangramia oceanisediminis</name>
    <dbReference type="NCBI Taxonomy" id="2920386"/>
    <lineage>
        <taxon>Bacteria</taxon>
        <taxon>Pseudomonadati</taxon>
        <taxon>Bacteroidota</taxon>
        <taxon>Flavobacteriia</taxon>
        <taxon>Flavobacteriales</taxon>
        <taxon>Flavobacteriaceae</taxon>
        <taxon>Christiangramia</taxon>
    </lineage>
</organism>
<dbReference type="RefSeq" id="WP_241551501.1">
    <property type="nucleotide sequence ID" value="NZ_JANCNS010000002.1"/>
</dbReference>
<keyword evidence="1" id="KW-0732">Signal</keyword>
<sequence>MKKLLVFGLVLLFNLSTIAQVSPEEVEYIQSIFGMEKRAAVKEMMTLSSNSDGFWKLYDEYEVERKDLGKERISLLEKYANNYDNMSNENVDQLIRESMDLSTKTDKLINKYYKKIKNEAGSVPAAQFYQLEHYLLSEIRASILGEMELIESVRQ</sequence>
<accession>A0A9X2KYU6</accession>
<evidence type="ECO:0000313" key="3">
    <source>
        <dbReference type="Proteomes" id="UP001155280"/>
    </source>
</evidence>
<keyword evidence="3" id="KW-1185">Reference proteome</keyword>
<evidence type="ECO:0000256" key="1">
    <source>
        <dbReference type="SAM" id="SignalP"/>
    </source>
</evidence>
<protein>
    <submittedName>
        <fullName evidence="2">Uncharacterized protein</fullName>
    </submittedName>
</protein>
<gene>
    <name evidence="2" type="ORF">MKO06_12555</name>
</gene>
<dbReference type="AlphaFoldDB" id="A0A9X2KYU6"/>
<evidence type="ECO:0000313" key="2">
    <source>
        <dbReference type="EMBL" id="MCP9200744.1"/>
    </source>
</evidence>
<proteinExistence type="predicted"/>
<feature type="signal peptide" evidence="1">
    <location>
        <begin position="1"/>
        <end position="19"/>
    </location>
</feature>
<name>A0A9X2KYU6_9FLAO</name>
<dbReference type="Proteomes" id="UP001155280">
    <property type="component" value="Unassembled WGS sequence"/>
</dbReference>